<feature type="compositionally biased region" description="Low complexity" evidence="1">
    <location>
        <begin position="21"/>
        <end position="34"/>
    </location>
</feature>
<dbReference type="AlphaFoldDB" id="A0A813DQT5"/>
<keyword evidence="3" id="KW-1185">Reference proteome</keyword>
<evidence type="ECO:0000256" key="1">
    <source>
        <dbReference type="SAM" id="MobiDB-lite"/>
    </source>
</evidence>
<gene>
    <name evidence="2" type="ORF">PGLA1383_LOCUS8998</name>
</gene>
<comment type="caution">
    <text evidence="2">The sequence shown here is derived from an EMBL/GenBank/DDBJ whole genome shotgun (WGS) entry which is preliminary data.</text>
</comment>
<accession>A0A813DQT5</accession>
<dbReference type="EMBL" id="CAJNNV010004180">
    <property type="protein sequence ID" value="CAE8590275.1"/>
    <property type="molecule type" value="Genomic_DNA"/>
</dbReference>
<name>A0A813DQT5_POLGL</name>
<proteinExistence type="predicted"/>
<dbReference type="Proteomes" id="UP000654075">
    <property type="component" value="Unassembled WGS sequence"/>
</dbReference>
<protein>
    <submittedName>
        <fullName evidence="2">Uncharacterized protein</fullName>
    </submittedName>
</protein>
<evidence type="ECO:0000313" key="2">
    <source>
        <dbReference type="EMBL" id="CAE8590275.1"/>
    </source>
</evidence>
<feature type="non-terminal residue" evidence="2">
    <location>
        <position position="1"/>
    </location>
</feature>
<feature type="region of interest" description="Disordered" evidence="1">
    <location>
        <begin position="1"/>
        <end position="36"/>
    </location>
</feature>
<reference evidence="2" key="1">
    <citation type="submission" date="2021-02" db="EMBL/GenBank/DDBJ databases">
        <authorList>
            <person name="Dougan E. K."/>
            <person name="Rhodes N."/>
            <person name="Thang M."/>
            <person name="Chan C."/>
        </authorList>
    </citation>
    <scope>NUCLEOTIDE SEQUENCE</scope>
</reference>
<feature type="non-terminal residue" evidence="2">
    <location>
        <position position="175"/>
    </location>
</feature>
<organism evidence="2 3">
    <name type="scientific">Polarella glacialis</name>
    <name type="common">Dinoflagellate</name>
    <dbReference type="NCBI Taxonomy" id="89957"/>
    <lineage>
        <taxon>Eukaryota</taxon>
        <taxon>Sar</taxon>
        <taxon>Alveolata</taxon>
        <taxon>Dinophyceae</taxon>
        <taxon>Suessiales</taxon>
        <taxon>Suessiaceae</taxon>
        <taxon>Polarella</taxon>
    </lineage>
</organism>
<feature type="compositionally biased region" description="Basic residues" evidence="1">
    <location>
        <begin position="1"/>
        <end position="15"/>
    </location>
</feature>
<evidence type="ECO:0000313" key="3">
    <source>
        <dbReference type="Proteomes" id="UP000654075"/>
    </source>
</evidence>
<sequence length="175" mass="18397">VQRGKLRLRKPHLPRRKEVARTSTRRPSSASGTSMRRLQAVRLQPPLLRATVVGAPEAQSEVKVTAPGVVVVVAPAEVKANAPGAQSEIEVVVARAEVKVNAPGAQSEVGVGAPRAQSGVGVGGPDLDPEVEVEVLGPGADPEAADDAEAAEGSVYYLDLLKVNLYFSFFELLLF</sequence>